<evidence type="ECO:0000313" key="2">
    <source>
        <dbReference type="EMBL" id="TFU14394.1"/>
    </source>
</evidence>
<gene>
    <name evidence="2" type="ORF">E0489_12415</name>
</gene>
<keyword evidence="3" id="KW-1185">Reference proteome</keyword>
<comment type="caution">
    <text evidence="2">The sequence shown here is derived from an EMBL/GenBank/DDBJ whole genome shotgun (WGS) entry which is preliminary data.</text>
</comment>
<protein>
    <submittedName>
        <fullName evidence="2">Peptidase C39 bacteriocin processing</fullName>
    </submittedName>
</protein>
<accession>A0ABY2K6J3</accession>
<dbReference type="EMBL" id="SKBL01000034">
    <property type="protein sequence ID" value="TFU14394.1"/>
    <property type="molecule type" value="Genomic_DNA"/>
</dbReference>
<dbReference type="Gene3D" id="3.90.70.10">
    <property type="entry name" value="Cysteine proteinases"/>
    <property type="match status" value="1"/>
</dbReference>
<reference evidence="2 3" key="1">
    <citation type="submission" date="2019-03" db="EMBL/GenBank/DDBJ databases">
        <title>Thermus tengchongensis species for the arsenic transformation mechanism.</title>
        <authorList>
            <person name="Yuan G.C."/>
        </authorList>
    </citation>
    <scope>NUCLEOTIDE SEQUENCE [LARGE SCALE GENOMIC DNA]</scope>
    <source>
        <strain evidence="2 3">15Y</strain>
    </source>
</reference>
<dbReference type="InterPro" id="IPR005074">
    <property type="entry name" value="Peptidase_C39"/>
</dbReference>
<proteinExistence type="predicted"/>
<feature type="domain" description="Peptidase C39" evidence="1">
    <location>
        <begin position="36"/>
        <end position="130"/>
    </location>
</feature>
<dbReference type="RefSeq" id="WP_084584838.1">
    <property type="nucleotide sequence ID" value="NZ_ML214269.1"/>
</dbReference>
<organism evidence="2 3">
    <name type="scientific">Thermus tengchongensis</name>
    <dbReference type="NCBI Taxonomy" id="1214928"/>
    <lineage>
        <taxon>Bacteria</taxon>
        <taxon>Thermotogati</taxon>
        <taxon>Deinococcota</taxon>
        <taxon>Deinococci</taxon>
        <taxon>Thermales</taxon>
        <taxon>Thermaceae</taxon>
        <taxon>Thermus</taxon>
    </lineage>
</organism>
<name>A0ABY2K6J3_9DEIN</name>
<dbReference type="Pfam" id="PF03412">
    <property type="entry name" value="Peptidase_C39"/>
    <property type="match status" value="1"/>
</dbReference>
<dbReference type="Proteomes" id="UP000297244">
    <property type="component" value="Unassembled WGS sequence"/>
</dbReference>
<evidence type="ECO:0000259" key="1">
    <source>
        <dbReference type="Pfam" id="PF03412"/>
    </source>
</evidence>
<sequence>MKRTILTLVLVPFLALLGLASSKPKTLSELRYAGTIPQTSWETCGAAALATLHRLFGLEATEGEMLERALRHQQGLDGGLNALSLVRASGERGLPLGRYRMDLQGLQTYFARGGLPVILHVTRPELHWVVGVVLAEGFLARGLSWVISVSAAVYRSVRRRHPLSPLCAPSGPRPRSPYPW</sequence>
<evidence type="ECO:0000313" key="3">
    <source>
        <dbReference type="Proteomes" id="UP000297244"/>
    </source>
</evidence>